<name>A0A1F4U6A1_UNCSA</name>
<comment type="caution">
    <text evidence="2">The sequence shown here is derived from an EMBL/GenBank/DDBJ whole genome shotgun (WGS) entry which is preliminary data.</text>
</comment>
<feature type="domain" description="Glycosyltransferase 2-like" evidence="1">
    <location>
        <begin position="4"/>
        <end position="126"/>
    </location>
</feature>
<dbReference type="InterPro" id="IPR050256">
    <property type="entry name" value="Glycosyltransferase_2"/>
</dbReference>
<protein>
    <submittedName>
        <fullName evidence="2">Glycosyl transferase</fullName>
    </submittedName>
</protein>
<dbReference type="EMBL" id="MEUJ01000004">
    <property type="protein sequence ID" value="OGC40431.1"/>
    <property type="molecule type" value="Genomic_DNA"/>
</dbReference>
<evidence type="ECO:0000259" key="1">
    <source>
        <dbReference type="Pfam" id="PF00535"/>
    </source>
</evidence>
<evidence type="ECO:0000313" key="3">
    <source>
        <dbReference type="Proteomes" id="UP000179242"/>
    </source>
</evidence>
<proteinExistence type="predicted"/>
<dbReference type="Pfam" id="PF00535">
    <property type="entry name" value="Glycos_transf_2"/>
    <property type="match status" value="1"/>
</dbReference>
<dbReference type="Gene3D" id="3.90.550.10">
    <property type="entry name" value="Spore Coat Polysaccharide Biosynthesis Protein SpsA, Chain A"/>
    <property type="match status" value="1"/>
</dbReference>
<dbReference type="Proteomes" id="UP000179242">
    <property type="component" value="Unassembled WGS sequence"/>
</dbReference>
<dbReference type="AlphaFoldDB" id="A0A1F4U6A1"/>
<dbReference type="InterPro" id="IPR001173">
    <property type="entry name" value="Glyco_trans_2-like"/>
</dbReference>
<sequence length="223" mass="25172">MNLSVIMPVYNEKATLPQIIARVLAVPINKELIIVDDYSTDGTREVLKNYPNIKIVLQPFNQGKGAALRAGFKEASGDYVIIQDADLEYDPQDYLKLISPINEGKAKVVYGSRFMGKHSFSSVSHYWGNKALSLLTTLLYGAVLTDMETCYKLIPAKFIKNIKLNANRFDFEPEITAKILKNGYKILEVPIGYKGREFNEGKKISWKDGFAAIAALIKYRFYD</sequence>
<dbReference type="CDD" id="cd04179">
    <property type="entry name" value="DPM_DPG-synthase_like"/>
    <property type="match status" value="1"/>
</dbReference>
<organism evidence="2 3">
    <name type="scientific">candidate division WOR-1 bacterium RIFOXYC2_FULL_46_14</name>
    <dbReference type="NCBI Taxonomy" id="1802587"/>
    <lineage>
        <taxon>Bacteria</taxon>
        <taxon>Bacillati</taxon>
        <taxon>Saganbacteria</taxon>
    </lineage>
</organism>
<keyword evidence="2" id="KW-0808">Transferase</keyword>
<dbReference type="PANTHER" id="PTHR48090:SF7">
    <property type="entry name" value="RFBJ PROTEIN"/>
    <property type="match status" value="1"/>
</dbReference>
<dbReference type="InterPro" id="IPR029044">
    <property type="entry name" value="Nucleotide-diphossugar_trans"/>
</dbReference>
<dbReference type="SUPFAM" id="SSF53448">
    <property type="entry name" value="Nucleotide-diphospho-sugar transferases"/>
    <property type="match status" value="1"/>
</dbReference>
<accession>A0A1F4U6A1</accession>
<evidence type="ECO:0000313" key="2">
    <source>
        <dbReference type="EMBL" id="OGC40431.1"/>
    </source>
</evidence>
<reference evidence="2 3" key="1">
    <citation type="journal article" date="2016" name="Nat. Commun.">
        <title>Thousands of microbial genomes shed light on interconnected biogeochemical processes in an aquifer system.</title>
        <authorList>
            <person name="Anantharaman K."/>
            <person name="Brown C.T."/>
            <person name="Hug L.A."/>
            <person name="Sharon I."/>
            <person name="Castelle C.J."/>
            <person name="Probst A.J."/>
            <person name="Thomas B.C."/>
            <person name="Singh A."/>
            <person name="Wilkins M.J."/>
            <person name="Karaoz U."/>
            <person name="Brodie E.L."/>
            <person name="Williams K.H."/>
            <person name="Hubbard S.S."/>
            <person name="Banfield J.F."/>
        </authorList>
    </citation>
    <scope>NUCLEOTIDE SEQUENCE [LARGE SCALE GENOMIC DNA]</scope>
</reference>
<dbReference type="PANTHER" id="PTHR48090">
    <property type="entry name" value="UNDECAPRENYL-PHOSPHATE 4-DEOXY-4-FORMAMIDO-L-ARABINOSE TRANSFERASE-RELATED"/>
    <property type="match status" value="1"/>
</dbReference>
<dbReference type="GO" id="GO:0016740">
    <property type="term" value="F:transferase activity"/>
    <property type="evidence" value="ECO:0007669"/>
    <property type="project" value="UniProtKB-KW"/>
</dbReference>
<gene>
    <name evidence="2" type="ORF">A2438_04130</name>
</gene>